<dbReference type="Gene3D" id="2.30.29.30">
    <property type="entry name" value="Pleckstrin-homology domain (PH domain)/Phosphotyrosine-binding domain (PTB)"/>
    <property type="match status" value="1"/>
</dbReference>
<dbReference type="CDD" id="cd00176">
    <property type="entry name" value="SPEC"/>
    <property type="match status" value="1"/>
</dbReference>
<dbReference type="InterPro" id="IPR018159">
    <property type="entry name" value="Spectrin/alpha-actinin"/>
</dbReference>
<keyword evidence="4" id="KW-0597">Phosphoprotein</keyword>
<dbReference type="SUPFAM" id="SSF50729">
    <property type="entry name" value="PH domain-like"/>
    <property type="match status" value="1"/>
</dbReference>
<dbReference type="GO" id="GO:0019898">
    <property type="term" value="C:extrinsic component of membrane"/>
    <property type="evidence" value="ECO:0007669"/>
    <property type="project" value="TreeGrafter"/>
</dbReference>
<evidence type="ECO:0000259" key="9">
    <source>
        <dbReference type="PROSITE" id="PS50010"/>
    </source>
</evidence>
<dbReference type="Gene3D" id="1.20.58.60">
    <property type="match status" value="4"/>
</dbReference>
<dbReference type="GO" id="GO:0005085">
    <property type="term" value="F:guanyl-nucleotide exchange factor activity"/>
    <property type="evidence" value="ECO:0007669"/>
    <property type="project" value="UniProtKB-KW"/>
</dbReference>
<dbReference type="PROSITE" id="PS50010">
    <property type="entry name" value="DH_2"/>
    <property type="match status" value="1"/>
</dbReference>
<dbReference type="AlphaFoldDB" id="A0A5E4PZQ1"/>
<name>A0A5E4PZQ1_9NEOP</name>
<dbReference type="CDD" id="cd00170">
    <property type="entry name" value="SEC14"/>
    <property type="match status" value="1"/>
</dbReference>
<dbReference type="Pfam" id="PF23323">
    <property type="entry name" value="Spectrin_6"/>
    <property type="match status" value="1"/>
</dbReference>
<dbReference type="InterPro" id="IPR001452">
    <property type="entry name" value="SH3_domain"/>
</dbReference>
<dbReference type="PROSITE" id="PS50002">
    <property type="entry name" value="SH3"/>
    <property type="match status" value="1"/>
</dbReference>
<dbReference type="SMART" id="SM00150">
    <property type="entry name" value="SPEC"/>
    <property type="match status" value="4"/>
</dbReference>
<dbReference type="Pfam" id="PF13716">
    <property type="entry name" value="CRAL_TRIO_2"/>
    <property type="match status" value="1"/>
</dbReference>
<feature type="domain" description="SH3" evidence="8">
    <location>
        <begin position="1150"/>
        <end position="1214"/>
    </location>
</feature>
<dbReference type="SUPFAM" id="SSF52087">
    <property type="entry name" value="CRAL/TRIO domain"/>
    <property type="match status" value="1"/>
</dbReference>
<evidence type="ECO:0000256" key="1">
    <source>
        <dbReference type="ARBA" id="ARBA00004496"/>
    </source>
</evidence>
<dbReference type="Gene3D" id="3.40.525.10">
    <property type="entry name" value="CRAL-TRIO lipid binding domain"/>
    <property type="match status" value="1"/>
</dbReference>
<dbReference type="SUPFAM" id="SSF46966">
    <property type="entry name" value="Spectrin repeat"/>
    <property type="match status" value="4"/>
</dbReference>
<evidence type="ECO:0000313" key="11">
    <source>
        <dbReference type="EMBL" id="VVC90682.1"/>
    </source>
</evidence>
<gene>
    <name evidence="11" type="ORF">LSINAPIS_LOCUS3541</name>
</gene>
<keyword evidence="3" id="KW-0963">Cytoplasm</keyword>
<dbReference type="InterPro" id="IPR035899">
    <property type="entry name" value="DBL_dom_sf"/>
</dbReference>
<evidence type="ECO:0000259" key="8">
    <source>
        <dbReference type="PROSITE" id="PS50002"/>
    </source>
</evidence>
<feature type="compositionally biased region" description="Polar residues" evidence="7">
    <location>
        <begin position="1135"/>
        <end position="1145"/>
    </location>
</feature>
<dbReference type="GO" id="GO:0005737">
    <property type="term" value="C:cytoplasm"/>
    <property type="evidence" value="ECO:0007669"/>
    <property type="project" value="UniProtKB-SubCell"/>
</dbReference>
<proteinExistence type="predicted"/>
<feature type="region of interest" description="Disordered" evidence="7">
    <location>
        <begin position="1102"/>
        <end position="1147"/>
    </location>
</feature>
<dbReference type="InterPro" id="IPR055251">
    <property type="entry name" value="SOS1_NGEF_PH"/>
</dbReference>
<dbReference type="PANTHER" id="PTHR22826">
    <property type="entry name" value="RHO GUANINE EXCHANGE FACTOR-RELATED"/>
    <property type="match status" value="1"/>
</dbReference>
<dbReference type="SMART" id="SM00516">
    <property type="entry name" value="SEC14"/>
    <property type="match status" value="1"/>
</dbReference>
<keyword evidence="5" id="KW-0344">Guanine-nucleotide releasing factor</keyword>
<dbReference type="Gene3D" id="2.30.30.40">
    <property type="entry name" value="SH3 Domains"/>
    <property type="match status" value="1"/>
</dbReference>
<protein>
    <recommendedName>
        <fullName evidence="13">CRAL-TRIO domain-containing protein</fullName>
    </recommendedName>
</protein>
<dbReference type="InterPro" id="IPR000219">
    <property type="entry name" value="DH_dom"/>
</dbReference>
<dbReference type="InterPro" id="IPR001251">
    <property type="entry name" value="CRAL-TRIO_dom"/>
</dbReference>
<evidence type="ECO:0000256" key="7">
    <source>
        <dbReference type="SAM" id="MobiDB-lite"/>
    </source>
</evidence>
<dbReference type="SUPFAM" id="SSF50044">
    <property type="entry name" value="SH3-domain"/>
    <property type="match status" value="1"/>
</dbReference>
<dbReference type="SUPFAM" id="SSF48065">
    <property type="entry name" value="DBL homology domain (DH-domain)"/>
    <property type="match status" value="1"/>
</dbReference>
<dbReference type="EMBL" id="FZQP02000848">
    <property type="protein sequence ID" value="VVC90682.1"/>
    <property type="molecule type" value="Genomic_DNA"/>
</dbReference>
<evidence type="ECO:0000256" key="5">
    <source>
        <dbReference type="ARBA" id="ARBA00022658"/>
    </source>
</evidence>
<evidence type="ECO:0000259" key="10">
    <source>
        <dbReference type="PROSITE" id="PS50191"/>
    </source>
</evidence>
<organism evidence="11 12">
    <name type="scientific">Leptidea sinapis</name>
    <dbReference type="NCBI Taxonomy" id="189913"/>
    <lineage>
        <taxon>Eukaryota</taxon>
        <taxon>Metazoa</taxon>
        <taxon>Ecdysozoa</taxon>
        <taxon>Arthropoda</taxon>
        <taxon>Hexapoda</taxon>
        <taxon>Insecta</taxon>
        <taxon>Pterygota</taxon>
        <taxon>Neoptera</taxon>
        <taxon>Endopterygota</taxon>
        <taxon>Lepidoptera</taxon>
        <taxon>Glossata</taxon>
        <taxon>Ditrysia</taxon>
        <taxon>Papilionoidea</taxon>
        <taxon>Pieridae</taxon>
        <taxon>Dismorphiinae</taxon>
        <taxon>Leptidea</taxon>
    </lineage>
</organism>
<reference evidence="11 12" key="1">
    <citation type="submission" date="2017-07" db="EMBL/GenBank/DDBJ databases">
        <authorList>
            <person name="Talla V."/>
            <person name="Backstrom N."/>
        </authorList>
    </citation>
    <scope>NUCLEOTIDE SEQUENCE [LARGE SCALE GENOMIC DNA]</scope>
</reference>
<dbReference type="Pfam" id="PF22697">
    <property type="entry name" value="SOS1_NGEF_PH"/>
    <property type="match status" value="1"/>
</dbReference>
<evidence type="ECO:0000256" key="4">
    <source>
        <dbReference type="ARBA" id="ARBA00022553"/>
    </source>
</evidence>
<feature type="region of interest" description="Disordered" evidence="7">
    <location>
        <begin position="919"/>
        <end position="957"/>
    </location>
</feature>
<dbReference type="InterPro" id="IPR036865">
    <property type="entry name" value="CRAL-TRIO_dom_sf"/>
</dbReference>
<evidence type="ECO:0000313" key="12">
    <source>
        <dbReference type="Proteomes" id="UP000324832"/>
    </source>
</evidence>
<dbReference type="InterPro" id="IPR036028">
    <property type="entry name" value="SH3-like_dom_sf"/>
</dbReference>
<dbReference type="Pfam" id="PF00435">
    <property type="entry name" value="Spectrin"/>
    <property type="match status" value="2"/>
</dbReference>
<dbReference type="PROSITE" id="PS50191">
    <property type="entry name" value="CRAL_TRIO"/>
    <property type="match status" value="1"/>
</dbReference>
<comment type="subcellular location">
    <subcellularLocation>
        <location evidence="1">Cytoplasm</location>
    </subcellularLocation>
</comment>
<dbReference type="Proteomes" id="UP000324832">
    <property type="component" value="Unassembled WGS sequence"/>
</dbReference>
<evidence type="ECO:0000256" key="6">
    <source>
        <dbReference type="PROSITE-ProRule" id="PRU00192"/>
    </source>
</evidence>
<evidence type="ECO:0000256" key="3">
    <source>
        <dbReference type="ARBA" id="ARBA00022490"/>
    </source>
</evidence>
<dbReference type="Gene3D" id="1.20.900.10">
    <property type="entry name" value="Dbl homology (DH) domain"/>
    <property type="match status" value="1"/>
</dbReference>
<evidence type="ECO:0000256" key="2">
    <source>
        <dbReference type="ARBA" id="ARBA00022443"/>
    </source>
</evidence>
<dbReference type="PANTHER" id="PTHR22826:SF106">
    <property type="entry name" value="TRIO, ISOFORM A"/>
    <property type="match status" value="1"/>
</dbReference>
<keyword evidence="12" id="KW-1185">Reference proteome</keyword>
<feature type="domain" description="DH" evidence="9">
    <location>
        <begin position="961"/>
        <end position="992"/>
    </location>
</feature>
<dbReference type="InterPro" id="IPR058918">
    <property type="entry name" value="KALRN/TRIO-like_spectrin"/>
</dbReference>
<feature type="non-terminal residue" evidence="11">
    <location>
        <position position="1247"/>
    </location>
</feature>
<evidence type="ECO:0008006" key="13">
    <source>
        <dbReference type="Google" id="ProtNLM"/>
    </source>
</evidence>
<keyword evidence="2 6" id="KW-0728">SH3 domain</keyword>
<dbReference type="GO" id="GO:0007411">
    <property type="term" value="P:axon guidance"/>
    <property type="evidence" value="ECO:0007669"/>
    <property type="project" value="TreeGrafter"/>
</dbReference>
<dbReference type="InterPro" id="IPR051336">
    <property type="entry name" value="RhoGEF_Guanine_NuclExch_SF"/>
</dbReference>
<dbReference type="FunFam" id="1.20.58.60:FF:000023">
    <property type="entry name" value="Kalirin RhoGEF kinase b"/>
    <property type="match status" value="1"/>
</dbReference>
<accession>A0A5E4PZQ1</accession>
<dbReference type="InterPro" id="IPR002017">
    <property type="entry name" value="Spectrin_repeat"/>
</dbReference>
<sequence>MRKSIAANGKKIVSQQKQNTIGARALDVLPLLQERVAALSGGRDRRGGPIIWFPANSRRDRIAPDDYRRLLHYLSSIPSESIKTHGFTILIDMRGSAWAAIKPILKVLQEHFPASVHQALVVKPDNFWQKQRTTIGAHKYKFETSMISLEALPKVIDSSQLTPDLDGTLQYDHAQWIDLRLALEDLMWQAGELLDRLDDLQEDVARADFADDVTGARRAIDAHADISKRLAKVPVDELEAQGERVLQRLEAAEAASTEASGSGGESAFHCGSPSALRSQLSAMLEWIVNHRTAFLSTYVEIGRSCTAAKRLQEEHARFAAACTGGGRPSVARVTAAARRLADKRHYAETQITSLAHRLERAYKQLSAGLEERSAVLSLSVVFHHKAEAYASAVHSTSKKLLYQLDHLVQQKEGTGSSSGSSGDPAADYSSGANHVLAVIHQILGHHRALEARYHQARLKLHQRLALLLYKEDCRQVLDWLANHGEVFLQKNTGIGRNLHKARVYQKSHEHFENNTYTNAEKLLAAADELARSGECDPEEVLGVARELEAHVAAFAARVDRRRRRLDLAVLLYTHEKEVSSRLELWGDELQRTEPPRDPQQAEQALAAHNESVGRMQHATYQVVQQGQELAAAIADASDVMASSSDSSEGAPLDAQARVQLLLEFLHDRQLDLEELAEERRARFEQCVQLGQFQKDAAQVVSWIRNGEAMLAASFSIPGTLSDAEQLKREHDQFQVAVEKTHASAVQVKEISEEVTERWQRLVTCAEERHKLVTASLNFYKTAEQVCSVLDSLEREYRRDEDWCGSGLSISTPNDDTQTTVLEHWTVRKKRLEQCQQFALFERSARAAVEWIRETQERCGAAAAAAAAGVARESRERVRLLAQLADGLVEKGHPHAVQIKEWVAAVDARYAEFSGTMEASEVEGESDSGVAPSIASTHSENEVRVETQPPAVGDEKRRSARRKEFIMAELLQTERAYVKDLETCITGYLREMRTDPAAVPQALQGKDGLEVMLSVPKKANDAMHLSNLEGCDVPTDSLGEVVLQDSFQVWDLRQIIKKCRERRVFLFDLHLLLAKEVKDTHGKAKYIYKTKFMETYFRAPALQQSPRSPARVRPTSSQRFSRELDDTDTDNLDRNSLASFGSGNTTDSDKGGVELSWVVSEHQSGGAGELSVSKGLQVEVIEAWQARPDWWLVRVPGEPPQEGAVPAHVLKPQPQHKTSPSRQPPALADDALGTGNFFFSDFFFLIYS</sequence>
<dbReference type="InterPro" id="IPR011993">
    <property type="entry name" value="PH-like_dom_sf"/>
</dbReference>
<feature type="domain" description="CRAL-TRIO" evidence="10">
    <location>
        <begin position="28"/>
        <end position="173"/>
    </location>
</feature>